<evidence type="ECO:0000313" key="2">
    <source>
        <dbReference type="EMBL" id="SEG62263.1"/>
    </source>
</evidence>
<name>A0A1H6BNJ6_9VIBR</name>
<evidence type="ECO:0000313" key="3">
    <source>
        <dbReference type="Proteomes" id="UP000236721"/>
    </source>
</evidence>
<keyword evidence="1" id="KW-0812">Transmembrane</keyword>
<feature type="transmembrane region" description="Helical" evidence="1">
    <location>
        <begin position="28"/>
        <end position="48"/>
    </location>
</feature>
<keyword evidence="3" id="KW-1185">Reference proteome</keyword>
<dbReference type="AlphaFoldDB" id="A0A1H6BNJ6"/>
<sequence length="198" mass="22299">MLLNMSAQPIESKENRQLLGQRKLARPLVILLLACLSSYYLWVLFLAAHPNVSTAYRTYYIEKKTLYWAKGNLDLLWPASGIVRAQDKSPYLSRQGWEPLADGKGRGLSHRGGVFFNFDKTPIHPIRIQLTLDQSITEPVYASFDGINKVRLMPLDMDTLEGILPSKTLVQNASLQHLQIETLASLSVTQISVAEMTQ</sequence>
<keyword evidence="1" id="KW-0472">Membrane</keyword>
<dbReference type="EMBL" id="FNVG01000024">
    <property type="protein sequence ID" value="SEG62263.1"/>
    <property type="molecule type" value="Genomic_DNA"/>
</dbReference>
<keyword evidence="1" id="KW-1133">Transmembrane helix</keyword>
<evidence type="ECO:0000256" key="1">
    <source>
        <dbReference type="SAM" id="Phobius"/>
    </source>
</evidence>
<accession>A0A1H6BNJ6</accession>
<protein>
    <submittedName>
        <fullName evidence="2">Uncharacterized protein</fullName>
    </submittedName>
</protein>
<organism evidence="2 3">
    <name type="scientific">Vibrio hangzhouensis</name>
    <dbReference type="NCBI Taxonomy" id="462991"/>
    <lineage>
        <taxon>Bacteria</taxon>
        <taxon>Pseudomonadati</taxon>
        <taxon>Pseudomonadota</taxon>
        <taxon>Gammaproteobacteria</taxon>
        <taxon>Vibrionales</taxon>
        <taxon>Vibrionaceae</taxon>
        <taxon>Vibrio</taxon>
    </lineage>
</organism>
<gene>
    <name evidence="2" type="ORF">SAMN04488244_12413</name>
</gene>
<dbReference type="Proteomes" id="UP000236721">
    <property type="component" value="Unassembled WGS sequence"/>
</dbReference>
<reference evidence="3" key="1">
    <citation type="submission" date="2016-10" db="EMBL/GenBank/DDBJ databases">
        <authorList>
            <person name="Varghese N."/>
            <person name="Submissions S."/>
        </authorList>
    </citation>
    <scope>NUCLEOTIDE SEQUENCE [LARGE SCALE GENOMIC DNA]</scope>
    <source>
        <strain evidence="3">CGMCC 1.7062</strain>
    </source>
</reference>
<proteinExistence type="predicted"/>